<reference evidence="3 4" key="1">
    <citation type="submission" date="2024-04" db="EMBL/GenBank/DDBJ databases">
        <title>draft genome sequnece of Paenibacillus filicis.</title>
        <authorList>
            <person name="Kim D.-U."/>
        </authorList>
    </citation>
    <scope>NUCLEOTIDE SEQUENCE [LARGE SCALE GENOMIC DNA]</scope>
    <source>
        <strain evidence="3 4">KACC14197</strain>
    </source>
</reference>
<dbReference type="PANTHER" id="PTHR11461">
    <property type="entry name" value="SERINE PROTEASE INHIBITOR, SERPIN"/>
    <property type="match status" value="1"/>
</dbReference>
<comment type="caution">
    <text evidence="3">The sequence shown here is derived from an EMBL/GenBank/DDBJ whole genome shotgun (WGS) entry which is preliminary data.</text>
</comment>
<feature type="domain" description="Serpin" evidence="2">
    <location>
        <begin position="71"/>
        <end position="430"/>
    </location>
</feature>
<comment type="similarity">
    <text evidence="1">Belongs to the serpin family.</text>
</comment>
<dbReference type="InterPro" id="IPR036186">
    <property type="entry name" value="Serpin_sf"/>
</dbReference>
<protein>
    <submittedName>
        <fullName evidence="3">Serpin family protein</fullName>
    </submittedName>
</protein>
<dbReference type="InterPro" id="IPR023795">
    <property type="entry name" value="Serpin_CS"/>
</dbReference>
<dbReference type="InterPro" id="IPR000215">
    <property type="entry name" value="Serpin_fam"/>
</dbReference>
<name>A0ABU9DHM4_9BACL</name>
<organism evidence="3 4">
    <name type="scientific">Paenibacillus filicis</name>
    <dbReference type="NCBI Taxonomy" id="669464"/>
    <lineage>
        <taxon>Bacteria</taxon>
        <taxon>Bacillati</taxon>
        <taxon>Bacillota</taxon>
        <taxon>Bacilli</taxon>
        <taxon>Bacillales</taxon>
        <taxon>Paenibacillaceae</taxon>
        <taxon>Paenibacillus</taxon>
    </lineage>
</organism>
<dbReference type="Gene3D" id="3.30.497.10">
    <property type="entry name" value="Antithrombin, subunit I, domain 2"/>
    <property type="match status" value="1"/>
</dbReference>
<dbReference type="PANTHER" id="PTHR11461:SF211">
    <property type="entry name" value="GH10112P-RELATED"/>
    <property type="match status" value="1"/>
</dbReference>
<sequence>MVSTSRKRRSGAVRAGKMMKVYTMVAFSTAVLLLAACGSGGNTDSRNINERKPNLTELEPAVVRADNRFGLELYLQMNKAQPEQNVVMSPYSVAMALAMVQLGAEGSTREELDRVLHTDQLSPEARIQGHRILRELLEQSDSKARVFTANSLWIRKGATIKPTYIEQLHTQYAAEAKELDFSRGRKAVQTINDWVSRKTDGKIGGILEEPVSPQTLLYIVNTFYFNGKWQHPFPESQTKPAEFAVKPDKRVQVPMMKQRSSLEYTQTPDFQWVRLPYGDGKLSMAIVLPAEHTSVNAVAEKLSADTELWNRELKPQQVLLELPRFKLEGKYSLNDALQKLGLQEVFDAKQAQFGGISDQMRLSINQVLHKTYLQVDEKGTVAAAVTSAEMAGSAPPASDTVSMTVNRPFIVAIQSTETGSLLFLGTIRDPLK</sequence>
<dbReference type="Proteomes" id="UP001469365">
    <property type="component" value="Unassembled WGS sequence"/>
</dbReference>
<keyword evidence="4" id="KW-1185">Reference proteome</keyword>
<dbReference type="InterPro" id="IPR042185">
    <property type="entry name" value="Serpin_sf_2"/>
</dbReference>
<dbReference type="PROSITE" id="PS00284">
    <property type="entry name" value="SERPIN"/>
    <property type="match status" value="1"/>
</dbReference>
<proteinExistence type="inferred from homology"/>
<evidence type="ECO:0000313" key="3">
    <source>
        <dbReference type="EMBL" id="MEK8127771.1"/>
    </source>
</evidence>
<dbReference type="Gene3D" id="2.30.39.10">
    <property type="entry name" value="Alpha-1-antitrypsin, domain 1"/>
    <property type="match status" value="1"/>
</dbReference>
<dbReference type="EMBL" id="JBBPCC010000003">
    <property type="protein sequence ID" value="MEK8127771.1"/>
    <property type="molecule type" value="Genomic_DNA"/>
</dbReference>
<dbReference type="InterPro" id="IPR023796">
    <property type="entry name" value="Serpin_dom"/>
</dbReference>
<dbReference type="InterPro" id="IPR042178">
    <property type="entry name" value="Serpin_sf_1"/>
</dbReference>
<gene>
    <name evidence="3" type="ORF">WMW72_07550</name>
</gene>
<dbReference type="SMART" id="SM00093">
    <property type="entry name" value="SERPIN"/>
    <property type="match status" value="1"/>
</dbReference>
<accession>A0ABU9DHM4</accession>
<evidence type="ECO:0000313" key="4">
    <source>
        <dbReference type="Proteomes" id="UP001469365"/>
    </source>
</evidence>
<dbReference type="Pfam" id="PF00079">
    <property type="entry name" value="Serpin"/>
    <property type="match status" value="1"/>
</dbReference>
<evidence type="ECO:0000259" key="2">
    <source>
        <dbReference type="SMART" id="SM00093"/>
    </source>
</evidence>
<evidence type="ECO:0000256" key="1">
    <source>
        <dbReference type="RuleBase" id="RU000411"/>
    </source>
</evidence>
<dbReference type="SUPFAM" id="SSF56574">
    <property type="entry name" value="Serpins"/>
    <property type="match status" value="1"/>
</dbReference>
<dbReference type="CDD" id="cd19588">
    <property type="entry name" value="serpin_miropin-like"/>
    <property type="match status" value="1"/>
</dbReference>